<accession>A0ACB8F6U1</accession>
<organism evidence="1 2">
    <name type="scientific">Sphaerodactylus townsendi</name>
    <dbReference type="NCBI Taxonomy" id="933632"/>
    <lineage>
        <taxon>Eukaryota</taxon>
        <taxon>Metazoa</taxon>
        <taxon>Chordata</taxon>
        <taxon>Craniata</taxon>
        <taxon>Vertebrata</taxon>
        <taxon>Euteleostomi</taxon>
        <taxon>Lepidosauria</taxon>
        <taxon>Squamata</taxon>
        <taxon>Bifurcata</taxon>
        <taxon>Gekkota</taxon>
        <taxon>Sphaerodactylidae</taxon>
        <taxon>Sphaerodactylus</taxon>
    </lineage>
</organism>
<keyword evidence="2" id="KW-1185">Reference proteome</keyword>
<name>A0ACB8F6U1_9SAUR</name>
<dbReference type="EMBL" id="CM037618">
    <property type="protein sequence ID" value="KAH8001038.1"/>
    <property type="molecule type" value="Genomic_DNA"/>
</dbReference>
<reference evidence="1" key="1">
    <citation type="submission" date="2021-08" db="EMBL/GenBank/DDBJ databases">
        <title>The first chromosome-level gecko genome reveals the dynamic sex chromosomes of Neotropical dwarf geckos (Sphaerodactylidae: Sphaerodactylus).</title>
        <authorList>
            <person name="Pinto B.J."/>
            <person name="Keating S.E."/>
            <person name="Gamble T."/>
        </authorList>
    </citation>
    <scope>NUCLEOTIDE SEQUENCE</scope>
    <source>
        <strain evidence="1">TG3544</strain>
    </source>
</reference>
<protein>
    <submittedName>
        <fullName evidence="1">Uncharacterized protein</fullName>
    </submittedName>
</protein>
<evidence type="ECO:0000313" key="2">
    <source>
        <dbReference type="Proteomes" id="UP000827872"/>
    </source>
</evidence>
<evidence type="ECO:0000313" key="1">
    <source>
        <dbReference type="EMBL" id="KAH8001038.1"/>
    </source>
</evidence>
<gene>
    <name evidence="1" type="ORF">K3G42_030401</name>
</gene>
<dbReference type="Proteomes" id="UP000827872">
    <property type="component" value="Linkage Group LG05"/>
</dbReference>
<comment type="caution">
    <text evidence="1">The sequence shown here is derived from an EMBL/GenBank/DDBJ whole genome shotgun (WGS) entry which is preliminary data.</text>
</comment>
<proteinExistence type="predicted"/>
<sequence length="114" mass="12077">MSGNHSALEILPGLRSSCAILASPLLLLCTAEFVDGGRRGSGEAGLRAAEAAEAAQILLRSLYQRLLRNSSKKPPFHITTHWPPSLSKEAAKVQGSRFPEMGAFEGSQGDSFPG</sequence>